<dbReference type="GO" id="GO:0050661">
    <property type="term" value="F:NADP binding"/>
    <property type="evidence" value="ECO:0007669"/>
    <property type="project" value="TreeGrafter"/>
</dbReference>
<dbReference type="Pfam" id="PF08501">
    <property type="entry name" value="Shikimate_dh_N"/>
    <property type="match status" value="1"/>
</dbReference>
<dbReference type="RefSeq" id="WP_184917091.1">
    <property type="nucleotide sequence ID" value="NZ_JACHJR010000001.1"/>
</dbReference>
<keyword evidence="2" id="KW-0057">Aromatic amino acid biosynthesis</keyword>
<dbReference type="NCBIfam" id="NF001311">
    <property type="entry name" value="PRK00258.1-3"/>
    <property type="match status" value="1"/>
</dbReference>
<name>A0A7W7SCU5_9ACTN</name>
<evidence type="ECO:0000313" key="6">
    <source>
        <dbReference type="Proteomes" id="UP000573327"/>
    </source>
</evidence>
<dbReference type="PANTHER" id="PTHR21089:SF1">
    <property type="entry name" value="BIFUNCTIONAL 3-DEHYDROQUINATE DEHYDRATASE_SHIKIMATE DEHYDROGENASE, CHLOROPLASTIC"/>
    <property type="match status" value="1"/>
</dbReference>
<dbReference type="InterPro" id="IPR036291">
    <property type="entry name" value="NAD(P)-bd_dom_sf"/>
</dbReference>
<dbReference type="Pfam" id="PF18317">
    <property type="entry name" value="SDH_C"/>
    <property type="match status" value="1"/>
</dbReference>
<dbReference type="GO" id="GO:0019632">
    <property type="term" value="P:shikimate metabolic process"/>
    <property type="evidence" value="ECO:0007669"/>
    <property type="project" value="TreeGrafter"/>
</dbReference>
<dbReference type="InterPro" id="IPR022893">
    <property type="entry name" value="Shikimate_DH_fam"/>
</dbReference>
<protein>
    <submittedName>
        <fullName evidence="5">Shikimate dehydrogenase</fullName>
        <ecNumber evidence="5">1.1.1.25</ecNumber>
    </submittedName>
</protein>
<dbReference type="CDD" id="cd01065">
    <property type="entry name" value="NAD_bind_Shikimate_DH"/>
    <property type="match status" value="1"/>
</dbReference>
<dbReference type="EC" id="1.1.1.25" evidence="5"/>
<dbReference type="PANTHER" id="PTHR21089">
    <property type="entry name" value="SHIKIMATE DEHYDROGENASE"/>
    <property type="match status" value="1"/>
</dbReference>
<keyword evidence="6" id="KW-1185">Reference proteome</keyword>
<dbReference type="Proteomes" id="UP000573327">
    <property type="component" value="Unassembled WGS sequence"/>
</dbReference>
<evidence type="ECO:0000259" key="4">
    <source>
        <dbReference type="Pfam" id="PF18317"/>
    </source>
</evidence>
<feature type="domain" description="SDH C-terminal" evidence="4">
    <location>
        <begin position="252"/>
        <end position="282"/>
    </location>
</feature>
<accession>A0A7W7SCU5</accession>
<evidence type="ECO:0000256" key="2">
    <source>
        <dbReference type="ARBA" id="ARBA00023141"/>
    </source>
</evidence>
<dbReference type="InterPro" id="IPR041121">
    <property type="entry name" value="SDH_C"/>
</dbReference>
<dbReference type="GO" id="GO:0009423">
    <property type="term" value="P:chorismate biosynthetic process"/>
    <property type="evidence" value="ECO:0007669"/>
    <property type="project" value="TreeGrafter"/>
</dbReference>
<sequence>MRTEQPPVLESSVPPRQTVRRAAVLGSPVGQSLTPVMHRAALAAMGLDWSYQSIECDETELSDVLATPGAGLAGLSIGMPLKRAVLPLIDEVSDLALDVGGANTVVYRGGRSYGDNTDVYAMLTALQEAGVGSPGSAVVLGAGSTACSALAALRELGVLEPSVVVREQSRAAEATAAAGRLGIAVDVHTFGELHQLLPGAGLVISTLPAGAADPFATAVMHTRAAVFDVVGSAWPTRLAKAAGFAGATVVDGLSFVVHQAARQLELMTGRSDVPIQVMRRAAHAELLQRAD</sequence>
<dbReference type="GO" id="GO:0004764">
    <property type="term" value="F:shikimate 3-dehydrogenase (NADP+) activity"/>
    <property type="evidence" value="ECO:0007669"/>
    <property type="project" value="UniProtKB-EC"/>
</dbReference>
<gene>
    <name evidence="5" type="ORF">F4556_003644</name>
</gene>
<reference evidence="5 6" key="1">
    <citation type="submission" date="2020-08" db="EMBL/GenBank/DDBJ databases">
        <title>Sequencing the genomes of 1000 actinobacteria strains.</title>
        <authorList>
            <person name="Klenk H.-P."/>
        </authorList>
    </citation>
    <scope>NUCLEOTIDE SEQUENCE [LARGE SCALE GENOMIC DNA]</scope>
    <source>
        <strain evidence="5 6">DSM 44786</strain>
    </source>
</reference>
<evidence type="ECO:0000313" key="5">
    <source>
        <dbReference type="EMBL" id="MBB4948109.1"/>
    </source>
</evidence>
<keyword evidence="2" id="KW-0028">Amino-acid biosynthesis</keyword>
<dbReference type="AlphaFoldDB" id="A0A7W7SCU5"/>
<dbReference type="Gene3D" id="3.40.50.10860">
    <property type="entry name" value="Leucine Dehydrogenase, chain A, domain 1"/>
    <property type="match status" value="1"/>
</dbReference>
<proteinExistence type="predicted"/>
<feature type="domain" description="Shikimate dehydrogenase substrate binding N-terminal" evidence="3">
    <location>
        <begin position="24"/>
        <end position="105"/>
    </location>
</feature>
<evidence type="ECO:0000256" key="1">
    <source>
        <dbReference type="ARBA" id="ARBA00004871"/>
    </source>
</evidence>
<organism evidence="5 6">
    <name type="scientific">Kitasatospora gansuensis</name>
    <dbReference type="NCBI Taxonomy" id="258050"/>
    <lineage>
        <taxon>Bacteria</taxon>
        <taxon>Bacillati</taxon>
        <taxon>Actinomycetota</taxon>
        <taxon>Actinomycetes</taxon>
        <taxon>Kitasatosporales</taxon>
        <taxon>Streptomycetaceae</taxon>
        <taxon>Kitasatospora</taxon>
    </lineage>
</organism>
<dbReference type="GO" id="GO:0009073">
    <property type="term" value="P:aromatic amino acid family biosynthetic process"/>
    <property type="evidence" value="ECO:0007669"/>
    <property type="project" value="UniProtKB-KW"/>
</dbReference>
<dbReference type="InterPro" id="IPR046346">
    <property type="entry name" value="Aminoacid_DH-like_N_sf"/>
</dbReference>
<dbReference type="Gene3D" id="3.40.50.720">
    <property type="entry name" value="NAD(P)-binding Rossmann-like Domain"/>
    <property type="match status" value="1"/>
</dbReference>
<keyword evidence="5" id="KW-0560">Oxidoreductase</keyword>
<dbReference type="InterPro" id="IPR013708">
    <property type="entry name" value="Shikimate_DH-bd_N"/>
</dbReference>
<comment type="caution">
    <text evidence="5">The sequence shown here is derived from an EMBL/GenBank/DDBJ whole genome shotgun (WGS) entry which is preliminary data.</text>
</comment>
<dbReference type="GO" id="GO:0005829">
    <property type="term" value="C:cytosol"/>
    <property type="evidence" value="ECO:0007669"/>
    <property type="project" value="TreeGrafter"/>
</dbReference>
<dbReference type="SUPFAM" id="SSF53223">
    <property type="entry name" value="Aminoacid dehydrogenase-like, N-terminal domain"/>
    <property type="match status" value="1"/>
</dbReference>
<dbReference type="EMBL" id="JACHJR010000001">
    <property type="protein sequence ID" value="MBB4948109.1"/>
    <property type="molecule type" value="Genomic_DNA"/>
</dbReference>
<comment type="pathway">
    <text evidence="1">Metabolic intermediate biosynthesis; chorismate biosynthesis; chorismate from D-erythrose 4-phosphate and phosphoenolpyruvate: step 4/7.</text>
</comment>
<dbReference type="SUPFAM" id="SSF51735">
    <property type="entry name" value="NAD(P)-binding Rossmann-fold domains"/>
    <property type="match status" value="1"/>
</dbReference>
<evidence type="ECO:0000259" key="3">
    <source>
        <dbReference type="Pfam" id="PF08501"/>
    </source>
</evidence>